<dbReference type="GO" id="GO:0005811">
    <property type="term" value="C:lipid droplet"/>
    <property type="evidence" value="ECO:0007669"/>
    <property type="project" value="TreeGrafter"/>
</dbReference>
<feature type="domain" description="FYVE-type" evidence="5">
    <location>
        <begin position="664"/>
        <end position="723"/>
    </location>
</feature>
<dbReference type="GO" id="GO:0005547">
    <property type="term" value="F:phosphatidylinositol-3,4,5-trisphosphate binding"/>
    <property type="evidence" value="ECO:0007669"/>
    <property type="project" value="TreeGrafter"/>
</dbReference>
<dbReference type="InterPro" id="IPR027417">
    <property type="entry name" value="P-loop_NTPase"/>
</dbReference>
<keyword evidence="7" id="KW-1185">Reference proteome</keyword>
<dbReference type="GO" id="GO:0005545">
    <property type="term" value="F:1-phosphatidylinositol binding"/>
    <property type="evidence" value="ECO:0007669"/>
    <property type="project" value="TreeGrafter"/>
</dbReference>
<dbReference type="InterPro" id="IPR011011">
    <property type="entry name" value="Znf_FYVE_PHD"/>
</dbReference>
<dbReference type="PANTHER" id="PTHR46624">
    <property type="entry name" value="AGAP002036-PA"/>
    <property type="match status" value="1"/>
</dbReference>
<comment type="caution">
    <text evidence="6">The sequence shown here is derived from an EMBL/GenBank/DDBJ whole genome shotgun (WGS) entry which is preliminary data.</text>
</comment>
<proteinExistence type="predicted"/>
<keyword evidence="1" id="KW-0479">Metal-binding</keyword>
<feature type="domain" description="FYVE-type" evidence="5">
    <location>
        <begin position="775"/>
        <end position="835"/>
    </location>
</feature>
<dbReference type="PANTHER" id="PTHR46624:SF4">
    <property type="entry name" value="FYVE-TYPE DOMAIN-CONTAINING PROTEIN"/>
    <property type="match status" value="1"/>
</dbReference>
<evidence type="ECO:0000313" key="6">
    <source>
        <dbReference type="EMBL" id="KAG8188422.1"/>
    </source>
</evidence>
<dbReference type="SMART" id="SM00064">
    <property type="entry name" value="FYVE"/>
    <property type="match status" value="2"/>
</dbReference>
<dbReference type="CDD" id="cd15734">
    <property type="entry name" value="FYVE_ZFYV1"/>
    <property type="match status" value="1"/>
</dbReference>
<name>A0AAV6UVD2_9ARAC</name>
<keyword evidence="3" id="KW-0862">Zinc</keyword>
<dbReference type="GO" id="GO:0032266">
    <property type="term" value="F:phosphatidylinositol-3-phosphate binding"/>
    <property type="evidence" value="ECO:0007669"/>
    <property type="project" value="TreeGrafter"/>
</dbReference>
<gene>
    <name evidence="6" type="ORF">JTE90_007992</name>
</gene>
<dbReference type="InterPro" id="IPR017455">
    <property type="entry name" value="Znf_FYVE-rel"/>
</dbReference>
<evidence type="ECO:0000313" key="7">
    <source>
        <dbReference type="Proteomes" id="UP000827092"/>
    </source>
</evidence>
<dbReference type="SUPFAM" id="SSF57903">
    <property type="entry name" value="FYVE/PHD zinc finger"/>
    <property type="match status" value="2"/>
</dbReference>
<evidence type="ECO:0000256" key="4">
    <source>
        <dbReference type="PROSITE-ProRule" id="PRU00091"/>
    </source>
</evidence>
<dbReference type="InterPro" id="IPR042427">
    <property type="entry name" value="ZFYV1"/>
</dbReference>
<accession>A0AAV6UVD2</accession>
<dbReference type="InterPro" id="IPR000306">
    <property type="entry name" value="Znf_FYVE"/>
</dbReference>
<dbReference type="Gene3D" id="3.30.40.10">
    <property type="entry name" value="Zinc/RING finger domain, C3HC4 (zinc finger)"/>
    <property type="match status" value="2"/>
</dbReference>
<dbReference type="Proteomes" id="UP000827092">
    <property type="component" value="Unassembled WGS sequence"/>
</dbReference>
<protein>
    <recommendedName>
        <fullName evidence="5">FYVE-type domain-containing protein</fullName>
    </recommendedName>
</protein>
<dbReference type="GO" id="GO:0140042">
    <property type="term" value="P:lipid droplet formation"/>
    <property type="evidence" value="ECO:0007669"/>
    <property type="project" value="TreeGrafter"/>
</dbReference>
<dbReference type="SUPFAM" id="SSF52540">
    <property type="entry name" value="P-loop containing nucleoside triphosphate hydrolases"/>
    <property type="match status" value="1"/>
</dbReference>
<dbReference type="Pfam" id="PF01363">
    <property type="entry name" value="FYVE"/>
    <property type="match status" value="2"/>
</dbReference>
<reference evidence="6 7" key="1">
    <citation type="journal article" date="2022" name="Nat. Ecol. Evol.">
        <title>A masculinizing supergene underlies an exaggerated male reproductive morph in a spider.</title>
        <authorList>
            <person name="Hendrickx F."/>
            <person name="De Corte Z."/>
            <person name="Sonet G."/>
            <person name="Van Belleghem S.M."/>
            <person name="Kostlbacher S."/>
            <person name="Vangestel C."/>
        </authorList>
    </citation>
    <scope>NUCLEOTIDE SEQUENCE [LARGE SCALE GENOMIC DNA]</scope>
    <source>
        <strain evidence="6">W744_W776</strain>
    </source>
</reference>
<dbReference type="AlphaFoldDB" id="A0AAV6UVD2"/>
<evidence type="ECO:0000259" key="5">
    <source>
        <dbReference type="PROSITE" id="PS50178"/>
    </source>
</evidence>
<evidence type="ECO:0000256" key="2">
    <source>
        <dbReference type="ARBA" id="ARBA00022771"/>
    </source>
</evidence>
<dbReference type="Gene3D" id="3.40.50.300">
    <property type="entry name" value="P-loop containing nucleotide triphosphate hydrolases"/>
    <property type="match status" value="1"/>
</dbReference>
<dbReference type="GO" id="GO:0043325">
    <property type="term" value="F:phosphatidylinositol-3,4-bisphosphate binding"/>
    <property type="evidence" value="ECO:0007669"/>
    <property type="project" value="TreeGrafter"/>
</dbReference>
<dbReference type="InterPro" id="IPR013083">
    <property type="entry name" value="Znf_RING/FYVE/PHD"/>
</dbReference>
<keyword evidence="2 4" id="KW-0863">Zinc-finger</keyword>
<organism evidence="6 7">
    <name type="scientific">Oedothorax gibbosus</name>
    <dbReference type="NCBI Taxonomy" id="931172"/>
    <lineage>
        <taxon>Eukaryota</taxon>
        <taxon>Metazoa</taxon>
        <taxon>Ecdysozoa</taxon>
        <taxon>Arthropoda</taxon>
        <taxon>Chelicerata</taxon>
        <taxon>Arachnida</taxon>
        <taxon>Araneae</taxon>
        <taxon>Araneomorphae</taxon>
        <taxon>Entelegynae</taxon>
        <taxon>Araneoidea</taxon>
        <taxon>Linyphiidae</taxon>
        <taxon>Erigoninae</taxon>
        <taxon>Oedothorax</taxon>
    </lineage>
</organism>
<evidence type="ECO:0000256" key="3">
    <source>
        <dbReference type="ARBA" id="ARBA00022833"/>
    </source>
</evidence>
<dbReference type="EMBL" id="JAFNEN010000238">
    <property type="protein sequence ID" value="KAG8188422.1"/>
    <property type="molecule type" value="Genomic_DNA"/>
</dbReference>
<dbReference type="PROSITE" id="PS50178">
    <property type="entry name" value="ZF_FYVE"/>
    <property type="match status" value="2"/>
</dbReference>
<dbReference type="GO" id="GO:0008270">
    <property type="term" value="F:zinc ion binding"/>
    <property type="evidence" value="ECO:0007669"/>
    <property type="project" value="UniProtKB-KW"/>
</dbReference>
<sequence length="838" mass="94395">MSTKSVLSSNSRLLKIKALKTRSSRKICDERFACTGSKPYALFACKQCQSYQCEVCEALLHEDFLLNLHEREVISGPPSDELCEGSCEDRNFADLTCRLCDRNYCLVCDHIVHSNLKQIHTRTKFTNQNEEFLSCDEIPDEFLPLVDEDLFLNAEESPELNPDKMMSLSSNLSDTLPDLFPEHEVERKKPKKKNNRDAKSFLLINDKELLQVKDAEQFIQSLGCNNKQLKVVSIFGNTGDGKSYTLNHTFFDGKEVFQTSAAQESCTVGVWAAYCPSLGIITIDTEGFLGQASNPNKRARMLLKVLAISDIVIYRTRAERLHNDMFSFLGDASSAYTKHFAQELEEACARFNVEGALSILGPAVIIFHETQHTEVLSKTDSMEPELVLRARFQDLGFKVDAFSSLEYLGVCSNSGKTNFKQLRQTIEKRVQNSTVRVARDPAVVFKVLKGILNVKKLGQCMMNFYSNTYHVLNEKFSGNLEKTIPNTFPDQYFTCSAHCKSCKDRCSNSMNHENDGIPHASSNNCEYQHQYENRIFLCKICFERGDKIVVTPKYMESNENSWLGIAKYAWSGYILECAKCGVIYRSRQFWYGNQNPWDTSVRTEICHVWPEADGTSPTPQNTAQYVIDNLSSVTEIVTSISAKPTKAVSSWVADQIAPSYWIPNSRISHCGICSKTFDDLEKKHHCRMCGGGFCEGCASKSRIVPTWGSSPVRVCEKCFDNDNVSNIQNLHNPPEVTVRKVGEALHTTLETVASAVSYPLGFIKDSARPTYWVADHFLTNCHVCEVPFGPKVSKHHCRACGQGVCQDCSKSRKPVHSRGWDYPVRVCDKCVAGEEETT</sequence>
<evidence type="ECO:0000256" key="1">
    <source>
        <dbReference type="ARBA" id="ARBA00022723"/>
    </source>
</evidence>